<accession>A0A7R8ZD50</accession>
<name>A0A7R8ZD50_TIMDO</name>
<sequence>MTKFSMVLHRTPNNQKFSSLDYSYGSYGVYFIGLDNVATEDSLLHVDCDAGGVNVAILASLIFGGGDGERRVKGVQPPRLLHQYTPILHLRSVAFMLQVNKMGKSIIIHLPNLTDQARHLDFITRLVTTTPREQLSATSQVPHLAAKDHHPAQFHPTSTRTCWKGVVTATPCQKKIDVSSAARIPPSCVFISVIPTFFLLDCSTSVLHIENRLSSERLHEAGGFQDILI</sequence>
<gene>
    <name evidence="1" type="ORF">TDIB3V08_LOCUS11274</name>
</gene>
<dbReference type="AlphaFoldDB" id="A0A7R8ZD50"/>
<proteinExistence type="predicted"/>
<reference evidence="1" key="1">
    <citation type="submission" date="2020-11" db="EMBL/GenBank/DDBJ databases">
        <authorList>
            <person name="Tran Van P."/>
        </authorList>
    </citation>
    <scope>NUCLEOTIDE SEQUENCE</scope>
</reference>
<evidence type="ECO:0000313" key="1">
    <source>
        <dbReference type="EMBL" id="CAD7205120.1"/>
    </source>
</evidence>
<protein>
    <submittedName>
        <fullName evidence="1">Uncharacterized protein</fullName>
    </submittedName>
</protein>
<organism evidence="1">
    <name type="scientific">Timema douglasi</name>
    <name type="common">Walking stick</name>
    <dbReference type="NCBI Taxonomy" id="61478"/>
    <lineage>
        <taxon>Eukaryota</taxon>
        <taxon>Metazoa</taxon>
        <taxon>Ecdysozoa</taxon>
        <taxon>Arthropoda</taxon>
        <taxon>Hexapoda</taxon>
        <taxon>Insecta</taxon>
        <taxon>Pterygota</taxon>
        <taxon>Neoptera</taxon>
        <taxon>Polyneoptera</taxon>
        <taxon>Phasmatodea</taxon>
        <taxon>Timematodea</taxon>
        <taxon>Timematoidea</taxon>
        <taxon>Timematidae</taxon>
        <taxon>Timema</taxon>
    </lineage>
</organism>
<dbReference type="EMBL" id="OA574105">
    <property type="protein sequence ID" value="CAD7205120.1"/>
    <property type="molecule type" value="Genomic_DNA"/>
</dbReference>